<dbReference type="Proteomes" id="UP001630127">
    <property type="component" value="Unassembled WGS sequence"/>
</dbReference>
<reference evidence="1 2" key="1">
    <citation type="submission" date="2024-11" db="EMBL/GenBank/DDBJ databases">
        <title>A near-complete genome assembly of Cinchona calisaya.</title>
        <authorList>
            <person name="Lian D.C."/>
            <person name="Zhao X.W."/>
            <person name="Wei L."/>
        </authorList>
    </citation>
    <scope>NUCLEOTIDE SEQUENCE [LARGE SCALE GENOMIC DNA]</scope>
    <source>
        <tissue evidence="1">Nenye</tissue>
    </source>
</reference>
<organism evidence="1 2">
    <name type="scientific">Cinchona calisaya</name>
    <dbReference type="NCBI Taxonomy" id="153742"/>
    <lineage>
        <taxon>Eukaryota</taxon>
        <taxon>Viridiplantae</taxon>
        <taxon>Streptophyta</taxon>
        <taxon>Embryophyta</taxon>
        <taxon>Tracheophyta</taxon>
        <taxon>Spermatophyta</taxon>
        <taxon>Magnoliopsida</taxon>
        <taxon>eudicotyledons</taxon>
        <taxon>Gunneridae</taxon>
        <taxon>Pentapetalae</taxon>
        <taxon>asterids</taxon>
        <taxon>lamiids</taxon>
        <taxon>Gentianales</taxon>
        <taxon>Rubiaceae</taxon>
        <taxon>Cinchonoideae</taxon>
        <taxon>Cinchoneae</taxon>
        <taxon>Cinchona</taxon>
    </lineage>
</organism>
<dbReference type="EMBL" id="JBJUIK010000013">
    <property type="protein sequence ID" value="KAL3507042.1"/>
    <property type="molecule type" value="Genomic_DNA"/>
</dbReference>
<accession>A0ABD2YI19</accession>
<evidence type="ECO:0000313" key="2">
    <source>
        <dbReference type="Proteomes" id="UP001630127"/>
    </source>
</evidence>
<dbReference type="AlphaFoldDB" id="A0ABD2YI19"/>
<gene>
    <name evidence="1" type="ORF">ACH5RR_032424</name>
</gene>
<protein>
    <submittedName>
        <fullName evidence="1">Uncharacterized protein</fullName>
    </submittedName>
</protein>
<sequence length="123" mass="13666">MNKHVALKKILNAFNNKINAKSTFATVDQNNDCGGHKRSTHGCWSTGEKYGCLRSSDSCENNSNQVQQQGIAARTQINAKYDYVVDQPSKSSAAIAHDLHVVTFCTRASFEVHPNFRDHLLTL</sequence>
<evidence type="ECO:0000313" key="1">
    <source>
        <dbReference type="EMBL" id="KAL3507042.1"/>
    </source>
</evidence>
<proteinExistence type="predicted"/>
<keyword evidence="2" id="KW-1185">Reference proteome</keyword>
<comment type="caution">
    <text evidence="1">The sequence shown here is derived from an EMBL/GenBank/DDBJ whole genome shotgun (WGS) entry which is preliminary data.</text>
</comment>
<name>A0ABD2YI19_9GENT</name>